<keyword evidence="4" id="KW-0862">Zinc</keyword>
<keyword evidence="3 6" id="KW-0378">Hydrolase</keyword>
<feature type="domain" description="Metallo-beta-lactamase" evidence="5">
    <location>
        <begin position="12"/>
        <end position="181"/>
    </location>
</feature>
<dbReference type="RefSeq" id="WP_197558643.1">
    <property type="nucleotide sequence ID" value="NZ_CP063065.1"/>
</dbReference>
<evidence type="ECO:0000313" key="6">
    <source>
        <dbReference type="EMBL" id="QOQ79353.1"/>
    </source>
</evidence>
<evidence type="ECO:0000259" key="5">
    <source>
        <dbReference type="SMART" id="SM00849"/>
    </source>
</evidence>
<dbReference type="CDD" id="cd06262">
    <property type="entry name" value="metallo-hydrolase-like_MBL-fold"/>
    <property type="match status" value="1"/>
</dbReference>
<dbReference type="InterPro" id="IPR051453">
    <property type="entry name" value="MBL_Glyoxalase_II"/>
</dbReference>
<dbReference type="SMART" id="SM00849">
    <property type="entry name" value="Lactamase_B"/>
    <property type="match status" value="1"/>
</dbReference>
<name>A0A7M1KSX1_9LACT</name>
<evidence type="ECO:0000256" key="2">
    <source>
        <dbReference type="ARBA" id="ARBA00022723"/>
    </source>
</evidence>
<dbReference type="InterPro" id="IPR036866">
    <property type="entry name" value="RibonucZ/Hydroxyglut_hydro"/>
</dbReference>
<gene>
    <name evidence="6" type="ORF">IMX20_01125</name>
</gene>
<dbReference type="Proteomes" id="UP000595091">
    <property type="component" value="Chromosome"/>
</dbReference>
<dbReference type="PANTHER" id="PTHR46233:SF3">
    <property type="entry name" value="HYDROXYACYLGLUTATHIONE HYDROLASE GLOC"/>
    <property type="match status" value="1"/>
</dbReference>
<evidence type="ECO:0000313" key="7">
    <source>
        <dbReference type="Proteomes" id="UP000595091"/>
    </source>
</evidence>
<dbReference type="InterPro" id="IPR001279">
    <property type="entry name" value="Metallo-B-lactamas"/>
</dbReference>
<accession>A0A7M1KSX1</accession>
<dbReference type="SUPFAM" id="SSF56281">
    <property type="entry name" value="Metallo-hydrolase/oxidoreductase"/>
    <property type="match status" value="1"/>
</dbReference>
<dbReference type="AlphaFoldDB" id="A0A7M1KSX1"/>
<dbReference type="PANTHER" id="PTHR46233">
    <property type="entry name" value="HYDROXYACYLGLUTATHIONE HYDROLASE GLOC"/>
    <property type="match status" value="1"/>
</dbReference>
<reference evidence="6 7" key="1">
    <citation type="submission" date="2020-10" db="EMBL/GenBank/DDBJ databases">
        <title>Plasmid carrying two tetracycline resistance determinant.</title>
        <authorList>
            <person name="Yang Q."/>
        </authorList>
    </citation>
    <scope>NUCLEOTIDE SEQUENCE [LARGE SCALE GENOMIC DNA]</scope>
    <source>
        <strain evidence="6 7">T43</strain>
    </source>
</reference>
<dbReference type="Pfam" id="PF00753">
    <property type="entry name" value="Lactamase_B"/>
    <property type="match status" value="1"/>
</dbReference>
<dbReference type="Gene3D" id="3.60.15.10">
    <property type="entry name" value="Ribonuclease Z/Hydroxyacylglutathione hydrolase-like"/>
    <property type="match status" value="1"/>
</dbReference>
<comment type="cofactor">
    <cofactor evidence="1">
        <name>Zn(2+)</name>
        <dbReference type="ChEBI" id="CHEBI:29105"/>
    </cofactor>
</comment>
<dbReference type="GO" id="GO:0016787">
    <property type="term" value="F:hydrolase activity"/>
    <property type="evidence" value="ECO:0007669"/>
    <property type="project" value="UniProtKB-KW"/>
</dbReference>
<sequence length="201" mass="22555">MHVYQLTVGPVQEHPYFIVKGNKDTLIIDPGDQVETIEQLIAENQLNPVAILLTHAHFDHIGAVEDIRERYNINVWQHIIEADWLKDKQTRVPKTRTHYWDKMGQHSVAGFTFKTAHVPGHSPGSVVYIFEEDGFVIAGDTLFKGTIGRTDLDHGDQDTLVTGIKRHLLTLPDETRVLPGHGGITTIGQEKANNPFLQGNL</sequence>
<dbReference type="EMBL" id="CP063065">
    <property type="protein sequence ID" value="QOQ79353.1"/>
    <property type="molecule type" value="Genomic_DNA"/>
</dbReference>
<proteinExistence type="predicted"/>
<organism evidence="6 7">
    <name type="scientific">Aerococcus urinaeequi</name>
    <dbReference type="NCBI Taxonomy" id="51665"/>
    <lineage>
        <taxon>Bacteria</taxon>
        <taxon>Bacillati</taxon>
        <taxon>Bacillota</taxon>
        <taxon>Bacilli</taxon>
        <taxon>Lactobacillales</taxon>
        <taxon>Aerococcaceae</taxon>
        <taxon>Aerococcus</taxon>
    </lineage>
</organism>
<evidence type="ECO:0000256" key="1">
    <source>
        <dbReference type="ARBA" id="ARBA00001947"/>
    </source>
</evidence>
<protein>
    <submittedName>
        <fullName evidence="6">MBL fold metallo-hydrolase</fullName>
    </submittedName>
</protein>
<evidence type="ECO:0000256" key="4">
    <source>
        <dbReference type="ARBA" id="ARBA00022833"/>
    </source>
</evidence>
<keyword evidence="2" id="KW-0479">Metal-binding</keyword>
<evidence type="ECO:0000256" key="3">
    <source>
        <dbReference type="ARBA" id="ARBA00022801"/>
    </source>
</evidence>
<dbReference type="GO" id="GO:0046872">
    <property type="term" value="F:metal ion binding"/>
    <property type="evidence" value="ECO:0007669"/>
    <property type="project" value="UniProtKB-KW"/>
</dbReference>